<accession>A0ACD4RF24</accession>
<proteinExistence type="predicted"/>
<organism evidence="1 2">
    <name type="scientific">Metabacillus hrfriensis</name>
    <dbReference type="NCBI Taxonomy" id="3048891"/>
    <lineage>
        <taxon>Bacteria</taxon>
        <taxon>Bacillati</taxon>
        <taxon>Bacillota</taxon>
        <taxon>Bacilli</taxon>
        <taxon>Bacillales</taxon>
        <taxon>Bacillaceae</taxon>
        <taxon>Metabacillus</taxon>
    </lineage>
</organism>
<evidence type="ECO:0000313" key="1">
    <source>
        <dbReference type="EMBL" id="WHZ59135.1"/>
    </source>
</evidence>
<protein>
    <submittedName>
        <fullName evidence="1">Uncharacterized protein</fullName>
    </submittedName>
</protein>
<reference evidence="2" key="1">
    <citation type="journal article" date="2025" name="Aquaculture">
        <title>Assessment of the bioflocculant production and safety properties of Metabacillus hrfriensis sp. nov. based on phenotypic and whole-genome sequencing analysis.</title>
        <authorList>
            <person name="Zhang R."/>
            <person name="Zhao Z."/>
            <person name="Luo L."/>
            <person name="Wang S."/>
            <person name="Guo K."/>
            <person name="Xu W."/>
        </authorList>
    </citation>
    <scope>NUCLEOTIDE SEQUENCE [LARGE SCALE GENOMIC DNA]</scope>
    <source>
        <strain evidence="2">CT-WN-B3</strain>
    </source>
</reference>
<gene>
    <name evidence="1" type="ORF">QLQ22_07340</name>
</gene>
<evidence type="ECO:0000313" key="2">
    <source>
        <dbReference type="Proteomes" id="UP001226091"/>
    </source>
</evidence>
<name>A0ACD4RF24_9BACI</name>
<keyword evidence="2" id="KW-1185">Reference proteome</keyword>
<sequence>MASIKCKEIKKKARQISVIKFEDMDVEVENKSGLEMIGKGRQGAVFKINDQLCMKIYGEIEDCEREYYALSLGKNTPLLPKVHCKGENFVVMDMVYGVDLREYLQVNPLTKELSYKLIEMLLVFKEIGYERIDHHKRQIYLQHDGSLKVIDVGRTVWRNRTYPYPRKLLMSLGEDYKAVFLSHVKEAAPELYNEWEHYMQMEEISRQLFDKISSEKSIDSKSLGEKTTNLLTTNDTAKHYAQLENLVRKVVKEEKNRELEKQNEMEDQKKKAKQNEMKAQMKKAKKEEKNRESEKKNEMKAQKKKAKK</sequence>
<dbReference type="EMBL" id="CP126116">
    <property type="protein sequence ID" value="WHZ59135.1"/>
    <property type="molecule type" value="Genomic_DNA"/>
</dbReference>
<dbReference type="Proteomes" id="UP001226091">
    <property type="component" value="Chromosome"/>
</dbReference>